<evidence type="ECO:0000256" key="1">
    <source>
        <dbReference type="PROSITE-ProRule" id="PRU00047"/>
    </source>
</evidence>
<dbReference type="InterPro" id="IPR001878">
    <property type="entry name" value="Znf_CCHC"/>
</dbReference>
<keyword evidence="1" id="KW-0863">Zinc-finger</keyword>
<feature type="compositionally biased region" description="Basic and acidic residues" evidence="2">
    <location>
        <begin position="471"/>
        <end position="484"/>
    </location>
</feature>
<evidence type="ECO:0000259" key="3">
    <source>
        <dbReference type="PROSITE" id="PS50158"/>
    </source>
</evidence>
<dbReference type="PANTHER" id="PTHR37984">
    <property type="entry name" value="PROTEIN CBG26694"/>
    <property type="match status" value="1"/>
</dbReference>
<dbReference type="InterPro" id="IPR043128">
    <property type="entry name" value="Rev_trsase/Diguanyl_cyclase"/>
</dbReference>
<dbReference type="InterPro" id="IPR050951">
    <property type="entry name" value="Retrovirus_Pol_polyprotein"/>
</dbReference>
<organism evidence="5 6">
    <name type="scientific">Haemonchus contortus</name>
    <name type="common">Barber pole worm</name>
    <dbReference type="NCBI Taxonomy" id="6289"/>
    <lineage>
        <taxon>Eukaryota</taxon>
        <taxon>Metazoa</taxon>
        <taxon>Ecdysozoa</taxon>
        <taxon>Nematoda</taxon>
        <taxon>Chromadorea</taxon>
        <taxon>Rhabditida</taxon>
        <taxon>Rhabditina</taxon>
        <taxon>Rhabditomorpha</taxon>
        <taxon>Strongyloidea</taxon>
        <taxon>Trichostrongylidae</taxon>
        <taxon>Haemonchus</taxon>
    </lineage>
</organism>
<feature type="region of interest" description="Disordered" evidence="2">
    <location>
        <begin position="208"/>
        <end position="232"/>
    </location>
</feature>
<evidence type="ECO:0000259" key="4">
    <source>
        <dbReference type="PROSITE" id="PS50878"/>
    </source>
</evidence>
<dbReference type="AlphaFoldDB" id="A0A7I4XXU0"/>
<dbReference type="Gene3D" id="3.30.70.270">
    <property type="match status" value="1"/>
</dbReference>
<protein>
    <submittedName>
        <fullName evidence="6">CCHC-type domain-containing protein</fullName>
    </submittedName>
</protein>
<feature type="domain" description="CCHC-type" evidence="3">
    <location>
        <begin position="489"/>
        <end position="503"/>
    </location>
</feature>
<keyword evidence="5" id="KW-1185">Reference proteome</keyword>
<accession>A0A7I4XXU0</accession>
<dbReference type="GO" id="GO:0006508">
    <property type="term" value="P:proteolysis"/>
    <property type="evidence" value="ECO:0007669"/>
    <property type="project" value="InterPro"/>
</dbReference>
<dbReference type="GO" id="GO:0004190">
    <property type="term" value="F:aspartic-type endopeptidase activity"/>
    <property type="evidence" value="ECO:0007669"/>
    <property type="project" value="InterPro"/>
</dbReference>
<dbReference type="InterPro" id="IPR000477">
    <property type="entry name" value="RT_dom"/>
</dbReference>
<evidence type="ECO:0000256" key="2">
    <source>
        <dbReference type="SAM" id="MobiDB-lite"/>
    </source>
</evidence>
<dbReference type="CDD" id="cd01647">
    <property type="entry name" value="RT_LTR"/>
    <property type="match status" value="1"/>
</dbReference>
<dbReference type="PROSITE" id="PS00141">
    <property type="entry name" value="ASP_PROTEASE"/>
    <property type="match status" value="1"/>
</dbReference>
<dbReference type="Pfam" id="PF00078">
    <property type="entry name" value="RVT_1"/>
    <property type="match status" value="1"/>
</dbReference>
<dbReference type="PANTHER" id="PTHR37984:SF5">
    <property type="entry name" value="PROTEIN NYNRIN-LIKE"/>
    <property type="match status" value="1"/>
</dbReference>
<feature type="region of interest" description="Disordered" evidence="2">
    <location>
        <begin position="456"/>
        <end position="484"/>
    </location>
</feature>
<dbReference type="Proteomes" id="UP000025227">
    <property type="component" value="Unplaced"/>
</dbReference>
<proteinExistence type="predicted"/>
<sequence length="1001" mass="113170">METGSYQSQPQEPDVATQMNTLAVTEITNKMEKTKPQVSGSEGLIKRLRREIKEIVTQADMALAQFFTTSDKRRTVVLEAISDKISTVLALVESLNEQSAANTTVSHEDVEGTLQKLCDVNECALSDLIRVTLGNISKINDLQIENAQLRKKRLEKRREELYGPEGTRMDGESDPHKEVPTNNDSDRELSLQLMKKMKPSRRETTLYLSSGQTGMSSEDSENESSVSQRVRSNTRIGSVVDETMRDYFRSLAMPDIKVFNNESNQKFEDFIRSFKLKYPRRAYSEKDRKEILVGYLGGEAKLHYNTLSSTVKNSPFDTVVKELKNRMKLESQESQAEALRAMRMLKKKEHQSVVQFCLELELLSSKAYPSCDEAALALIRAEVLHEQLREWPEAYHLYEILTNEEGYHVYERMKDAALRIEHLRKRRYDFNEKKLDKRERSGLGLKQQIPKEVSYFDSGRRSKDPSATQDCKLKEQQPKGVEKKPNTVKCAKCGKKGHSTEECWSRKDKREAGNSFSATLKGWSCSASTPGTKVCSLIGPKHMVKLQCLGLELPAMIDTGSQLTIMPLSFLLKAKKAGADVDTLCKEVKSRDMEVFDASGNLMSFLGCMETELKLLGGGTSLVQMHVKRLKDEVLLLGTNALEALGIRILISTQNETQIDCDKTEGAQGKNRQSRNSNIPQKALMAVVAKRSYVKPKTCSRVQVRCGQHSKDAVLWSHNRLVESGVCSVSEKGVAEVPVFNNLDEPVIFKEGETIGEWSQHKWVDPRLVDAKSDMLELSKEHTTEGRMKMLLDHLSANKKSGQLSQKLRMLVQEFAEVFAVSDHELMQTDLVQHDIDTGNTKPIKQKVRPVPRGVQPEFKAILSDLEARGVIAKSNSDWASPVVLVQKKDKTLRLCIDYRVLNKHTKQDSYPLPTIDTVLRSLTGKKYFSTLDMASGYWQVKLSSDAQRKSAFTTPECLFEFKVLPFGLSTSPAIFQRLMDMVLSELKGDEVFVYILTTYW</sequence>
<dbReference type="OrthoDB" id="5868821at2759"/>
<keyword evidence="1" id="KW-0862">Zinc</keyword>
<dbReference type="PROSITE" id="PS50158">
    <property type="entry name" value="ZF_CCHC"/>
    <property type="match status" value="1"/>
</dbReference>
<dbReference type="WBParaSite" id="HCON_00027550-00001">
    <property type="protein sequence ID" value="HCON_00027550-00001"/>
    <property type="gene ID" value="HCON_00027550"/>
</dbReference>
<keyword evidence="1" id="KW-0479">Metal-binding</keyword>
<feature type="region of interest" description="Disordered" evidence="2">
    <location>
        <begin position="155"/>
        <end position="188"/>
    </location>
</feature>
<dbReference type="InterPro" id="IPR001969">
    <property type="entry name" value="Aspartic_peptidase_AS"/>
</dbReference>
<evidence type="ECO:0000313" key="5">
    <source>
        <dbReference type="Proteomes" id="UP000025227"/>
    </source>
</evidence>
<dbReference type="GO" id="GO:0008270">
    <property type="term" value="F:zinc ion binding"/>
    <property type="evidence" value="ECO:0007669"/>
    <property type="project" value="UniProtKB-KW"/>
</dbReference>
<dbReference type="GO" id="GO:0003676">
    <property type="term" value="F:nucleic acid binding"/>
    <property type="evidence" value="ECO:0007669"/>
    <property type="project" value="InterPro"/>
</dbReference>
<evidence type="ECO:0000313" key="6">
    <source>
        <dbReference type="WBParaSite" id="HCON_00027550-00001"/>
    </source>
</evidence>
<feature type="compositionally biased region" description="Basic and acidic residues" evidence="2">
    <location>
        <begin position="156"/>
        <end position="188"/>
    </location>
</feature>
<dbReference type="SUPFAM" id="SSF56672">
    <property type="entry name" value="DNA/RNA polymerases"/>
    <property type="match status" value="1"/>
</dbReference>
<feature type="domain" description="Reverse transcriptase" evidence="4">
    <location>
        <begin position="867"/>
        <end position="1001"/>
    </location>
</feature>
<reference evidence="6" key="1">
    <citation type="submission" date="2020-12" db="UniProtKB">
        <authorList>
            <consortium name="WormBaseParasite"/>
        </authorList>
    </citation>
    <scope>IDENTIFICATION</scope>
    <source>
        <strain evidence="6">MHco3</strain>
    </source>
</reference>
<name>A0A7I4XXU0_HAECO</name>
<dbReference type="PROSITE" id="PS50878">
    <property type="entry name" value="RT_POL"/>
    <property type="match status" value="1"/>
</dbReference>
<dbReference type="Gene3D" id="3.10.10.10">
    <property type="entry name" value="HIV Type 1 Reverse Transcriptase, subunit A, domain 1"/>
    <property type="match status" value="1"/>
</dbReference>
<dbReference type="InterPro" id="IPR043502">
    <property type="entry name" value="DNA/RNA_pol_sf"/>
</dbReference>
<dbReference type="OMA" id="NQAMESE"/>